<dbReference type="GeneID" id="17274255"/>
<reference evidence="2" key="2">
    <citation type="submission" date="2024-10" db="UniProtKB">
        <authorList>
            <consortium name="EnsemblProtists"/>
        </authorList>
    </citation>
    <scope>IDENTIFICATION</scope>
</reference>
<dbReference type="EnsemblProtists" id="EOD28710">
    <property type="protein sequence ID" value="EOD28710"/>
    <property type="gene ID" value="EMIHUDRAFT_234676"/>
</dbReference>
<organism evidence="2 3">
    <name type="scientific">Emiliania huxleyi (strain CCMP1516)</name>
    <dbReference type="NCBI Taxonomy" id="280463"/>
    <lineage>
        <taxon>Eukaryota</taxon>
        <taxon>Haptista</taxon>
        <taxon>Haptophyta</taxon>
        <taxon>Prymnesiophyceae</taxon>
        <taxon>Isochrysidales</taxon>
        <taxon>Noelaerhabdaceae</taxon>
        <taxon>Emiliania</taxon>
    </lineage>
</organism>
<dbReference type="PaxDb" id="2903-EOD28710"/>
<evidence type="ECO:0000313" key="3">
    <source>
        <dbReference type="Proteomes" id="UP000013827"/>
    </source>
</evidence>
<name>A0A0D3JYX5_EMIH1</name>
<evidence type="ECO:0008006" key="4">
    <source>
        <dbReference type="Google" id="ProtNLM"/>
    </source>
</evidence>
<dbReference type="CDD" id="cd22744">
    <property type="entry name" value="OTU"/>
    <property type="match status" value="1"/>
</dbReference>
<dbReference type="HOGENOM" id="CLU_1221615_0_0_1"/>
<keyword evidence="3" id="KW-1185">Reference proteome</keyword>
<reference evidence="3" key="1">
    <citation type="journal article" date="2013" name="Nature">
        <title>Pan genome of the phytoplankton Emiliania underpins its global distribution.</title>
        <authorList>
            <person name="Read B.A."/>
            <person name="Kegel J."/>
            <person name="Klute M.J."/>
            <person name="Kuo A."/>
            <person name="Lefebvre S.C."/>
            <person name="Maumus F."/>
            <person name="Mayer C."/>
            <person name="Miller J."/>
            <person name="Monier A."/>
            <person name="Salamov A."/>
            <person name="Young J."/>
            <person name="Aguilar M."/>
            <person name="Claverie J.M."/>
            <person name="Frickenhaus S."/>
            <person name="Gonzalez K."/>
            <person name="Herman E.K."/>
            <person name="Lin Y.C."/>
            <person name="Napier J."/>
            <person name="Ogata H."/>
            <person name="Sarno A.F."/>
            <person name="Shmutz J."/>
            <person name="Schroeder D."/>
            <person name="de Vargas C."/>
            <person name="Verret F."/>
            <person name="von Dassow P."/>
            <person name="Valentin K."/>
            <person name="Van de Peer Y."/>
            <person name="Wheeler G."/>
            <person name="Dacks J.B."/>
            <person name="Delwiche C.F."/>
            <person name="Dyhrman S.T."/>
            <person name="Glockner G."/>
            <person name="John U."/>
            <person name="Richards T."/>
            <person name="Worden A.Z."/>
            <person name="Zhang X."/>
            <person name="Grigoriev I.V."/>
            <person name="Allen A.E."/>
            <person name="Bidle K."/>
            <person name="Borodovsky M."/>
            <person name="Bowler C."/>
            <person name="Brownlee C."/>
            <person name="Cock J.M."/>
            <person name="Elias M."/>
            <person name="Gladyshev V.N."/>
            <person name="Groth M."/>
            <person name="Guda C."/>
            <person name="Hadaegh A."/>
            <person name="Iglesias-Rodriguez M.D."/>
            <person name="Jenkins J."/>
            <person name="Jones B.M."/>
            <person name="Lawson T."/>
            <person name="Leese F."/>
            <person name="Lindquist E."/>
            <person name="Lobanov A."/>
            <person name="Lomsadze A."/>
            <person name="Malik S.B."/>
            <person name="Marsh M.E."/>
            <person name="Mackinder L."/>
            <person name="Mock T."/>
            <person name="Mueller-Roeber B."/>
            <person name="Pagarete A."/>
            <person name="Parker M."/>
            <person name="Probert I."/>
            <person name="Quesneville H."/>
            <person name="Raines C."/>
            <person name="Rensing S.A."/>
            <person name="Riano-Pachon D.M."/>
            <person name="Richier S."/>
            <person name="Rokitta S."/>
            <person name="Shiraiwa Y."/>
            <person name="Soanes D.M."/>
            <person name="van der Giezen M."/>
            <person name="Wahlund T.M."/>
            <person name="Williams B."/>
            <person name="Wilson W."/>
            <person name="Wolfe G."/>
            <person name="Wurch L.L."/>
        </authorList>
    </citation>
    <scope>NUCLEOTIDE SEQUENCE</scope>
</reference>
<protein>
    <recommendedName>
        <fullName evidence="4">OTU domain-containing protein</fullName>
    </recommendedName>
</protein>
<feature type="region of interest" description="Disordered" evidence="1">
    <location>
        <begin position="1"/>
        <end position="35"/>
    </location>
</feature>
<dbReference type="Proteomes" id="UP000013827">
    <property type="component" value="Unassembled WGS sequence"/>
</dbReference>
<evidence type="ECO:0000313" key="2">
    <source>
        <dbReference type="EnsemblProtists" id="EOD28710"/>
    </source>
</evidence>
<accession>A0A0D3JYX5</accession>
<evidence type="ECO:0000256" key="1">
    <source>
        <dbReference type="SAM" id="MobiDB-lite"/>
    </source>
</evidence>
<proteinExistence type="predicted"/>
<sequence>MAAAAAFAAPPWPPPGSTRGRRVPQGPQQAASRPERWLATRLGCAASSPPSAASVERCAVARRRWAAARGFSLLRRAALALCGGRCRWLAVASLVDVPLKHAVRRLSALVIARMAVAPRPGGKRTVPCLRRQAHRAMPAVALPPTAPPTLTYLRKRRRVACVARLSLAAGARRVMPRGKHPDAQLQGPRRNLSPDVEAVVRRGTLVAQTPDGSCLFNSFAYCEQQDAGWLFGAATPASIRRQCAEWLQEHGN</sequence>
<dbReference type="RefSeq" id="XP_005781139.1">
    <property type="nucleotide sequence ID" value="XM_005781082.1"/>
</dbReference>
<dbReference type="AlphaFoldDB" id="A0A0D3JYX5"/>
<dbReference type="KEGG" id="ehx:EMIHUDRAFT_234676"/>